<evidence type="ECO:0000313" key="1">
    <source>
        <dbReference type="EMBL" id="CAQ86043.1"/>
    </source>
</evidence>
<accession>C7BP17</accession>
<dbReference type="STRING" id="291112.PAU_03955"/>
<dbReference type="InterPro" id="IPR009610">
    <property type="entry name" value="CbtA_toxin"/>
</dbReference>
<proteinExistence type="predicted"/>
<sequence>MNFLVERYELICTDRKGFTWQEQAPFLTATDILRARRVTGLMNT</sequence>
<reference evidence="1 2" key="1">
    <citation type="journal article" date="2009" name="BMC Genomics">
        <title>Comparative genomics of the emerging human pathogen Photorhabdus asymbiotica with the insect pathogen Photorhabdus luminescens.</title>
        <authorList>
            <person name="Wilkinson P."/>
            <person name="Waterfield N.R."/>
            <person name="Crossman L."/>
            <person name="Corton C."/>
            <person name="Sanchez-Contreras M."/>
            <person name="Vlisidou I."/>
            <person name="Barron A."/>
            <person name="Bignell A."/>
            <person name="Clark L."/>
            <person name="Ormond D."/>
            <person name="Mayho M."/>
            <person name="Bason N."/>
            <person name="Smith F."/>
            <person name="Simmonds M."/>
            <person name="Churcher C."/>
            <person name="Harris D."/>
            <person name="Thompson N.R."/>
            <person name="Quail M."/>
            <person name="Parkhill J."/>
            <person name="ffrench-Constant R.H."/>
        </authorList>
    </citation>
    <scope>NUCLEOTIDE SEQUENCE [LARGE SCALE GENOMIC DNA]</scope>
    <source>
        <strain evidence="2">ATCC 43949 / 3105-77</strain>
    </source>
</reference>
<gene>
    <name evidence="1" type="primary">ykfI</name>
    <name evidence="1" type="ordered locus">PAU_03955</name>
</gene>
<name>C7BP17_PHOAA</name>
<dbReference type="eggNOG" id="ENOG5030CTH">
    <property type="taxonomic scope" value="Bacteria"/>
</dbReference>
<protein>
    <submittedName>
        <fullName evidence="1">Uncharacterized protein</fullName>
    </submittedName>
</protein>
<dbReference type="KEGG" id="pay:PAU_03955"/>
<dbReference type="AlphaFoldDB" id="C7BP17"/>
<dbReference type="Proteomes" id="UP000002747">
    <property type="component" value="Chromosome"/>
</dbReference>
<organism evidence="1 2">
    <name type="scientific">Photorhabdus asymbiotica subsp. asymbiotica (strain ATCC 43949 / 3105-77)</name>
    <name type="common">Xenorhabdus luminescens (strain 2)</name>
    <dbReference type="NCBI Taxonomy" id="553480"/>
    <lineage>
        <taxon>Bacteria</taxon>
        <taxon>Pseudomonadati</taxon>
        <taxon>Pseudomonadota</taxon>
        <taxon>Gammaproteobacteria</taxon>
        <taxon>Enterobacterales</taxon>
        <taxon>Morganellaceae</taxon>
        <taxon>Photorhabdus</taxon>
    </lineage>
</organism>
<dbReference type="Pfam" id="PF06755">
    <property type="entry name" value="CbtA_toxin"/>
    <property type="match status" value="1"/>
</dbReference>
<evidence type="ECO:0000313" key="2">
    <source>
        <dbReference type="Proteomes" id="UP000002747"/>
    </source>
</evidence>
<dbReference type="EMBL" id="FM162591">
    <property type="protein sequence ID" value="CAQ86043.1"/>
    <property type="molecule type" value="Genomic_DNA"/>
</dbReference>